<accession>D6TGZ5</accession>
<gene>
    <name evidence="1" type="ORF">Krac_10437</name>
</gene>
<name>D6TGZ5_KTERA</name>
<evidence type="ECO:0000313" key="2">
    <source>
        <dbReference type="Proteomes" id="UP000004508"/>
    </source>
</evidence>
<proteinExistence type="predicted"/>
<comment type="caution">
    <text evidence="1">The sequence shown here is derived from an EMBL/GenBank/DDBJ whole genome shotgun (WGS) entry which is preliminary data.</text>
</comment>
<dbReference type="OrthoDB" id="974925at2"/>
<organism evidence="1 2">
    <name type="scientific">Ktedonobacter racemifer DSM 44963</name>
    <dbReference type="NCBI Taxonomy" id="485913"/>
    <lineage>
        <taxon>Bacteria</taxon>
        <taxon>Bacillati</taxon>
        <taxon>Chloroflexota</taxon>
        <taxon>Ktedonobacteria</taxon>
        <taxon>Ktedonobacterales</taxon>
        <taxon>Ktedonobacteraceae</taxon>
        <taxon>Ktedonobacter</taxon>
    </lineage>
</organism>
<dbReference type="RefSeq" id="WP_007905173.1">
    <property type="nucleotide sequence ID" value="NZ_ADVG01000001.1"/>
</dbReference>
<keyword evidence="2" id="KW-1185">Reference proteome</keyword>
<sequence>MPTVDTITLLIARPTDFAQLEAQFQLIRYVLPETLGAKTSQRGRGNAVYARLHTSLRGQLNYPYRTYSFDKLDGSEKWVVYALLPHGETAPVLRLNFAHDAVVQPQRIAFEQLEFHVLLKLLQIAYFRGVQPGYFVGMDDCYIFASRSKKLVQDYETFSGRDKCGSYAHP</sequence>
<dbReference type="InParanoid" id="D6TGZ5"/>
<dbReference type="Proteomes" id="UP000004508">
    <property type="component" value="Unassembled WGS sequence"/>
</dbReference>
<reference evidence="1 2" key="1">
    <citation type="journal article" date="2011" name="Stand. Genomic Sci.">
        <title>Non-contiguous finished genome sequence and contextual data of the filamentous soil bacterium Ktedonobacter racemifer type strain (SOSP1-21).</title>
        <authorList>
            <person name="Chang Y.J."/>
            <person name="Land M."/>
            <person name="Hauser L."/>
            <person name="Chertkov O."/>
            <person name="Del Rio T.G."/>
            <person name="Nolan M."/>
            <person name="Copeland A."/>
            <person name="Tice H."/>
            <person name="Cheng J.F."/>
            <person name="Lucas S."/>
            <person name="Han C."/>
            <person name="Goodwin L."/>
            <person name="Pitluck S."/>
            <person name="Ivanova N."/>
            <person name="Ovchinikova G."/>
            <person name="Pati A."/>
            <person name="Chen A."/>
            <person name="Palaniappan K."/>
            <person name="Mavromatis K."/>
            <person name="Liolios K."/>
            <person name="Brettin T."/>
            <person name="Fiebig A."/>
            <person name="Rohde M."/>
            <person name="Abt B."/>
            <person name="Goker M."/>
            <person name="Detter J.C."/>
            <person name="Woyke T."/>
            <person name="Bristow J."/>
            <person name="Eisen J.A."/>
            <person name="Markowitz V."/>
            <person name="Hugenholtz P."/>
            <person name="Kyrpides N.C."/>
            <person name="Klenk H.P."/>
            <person name="Lapidus A."/>
        </authorList>
    </citation>
    <scope>NUCLEOTIDE SEQUENCE [LARGE SCALE GENOMIC DNA]</scope>
    <source>
        <strain evidence="2">DSM 44963</strain>
    </source>
</reference>
<dbReference type="STRING" id="485913.Krac_10437"/>
<dbReference type="EMBL" id="ADVG01000001">
    <property type="protein sequence ID" value="EFH88924.1"/>
    <property type="molecule type" value="Genomic_DNA"/>
</dbReference>
<dbReference type="AlphaFoldDB" id="D6TGZ5"/>
<evidence type="ECO:0000313" key="1">
    <source>
        <dbReference type="EMBL" id="EFH88924.1"/>
    </source>
</evidence>
<protein>
    <submittedName>
        <fullName evidence="1">Uncharacterized protein</fullName>
    </submittedName>
</protein>